<sequence length="98" mass="10448">MSLFAAFLFRLFNLFSPEEGKGEDCFKILANSDCVDVEGKALVPEEGKGEDCFKILANSDCVDVEGKALVTVEVGTESDDGVIILEGELPSCEASHSA</sequence>
<evidence type="ECO:0000313" key="3">
    <source>
        <dbReference type="Proteomes" id="UP001458880"/>
    </source>
</evidence>
<evidence type="ECO:0000313" key="2">
    <source>
        <dbReference type="EMBL" id="KAK9702186.1"/>
    </source>
</evidence>
<gene>
    <name evidence="2" type="ORF">QE152_g30107</name>
</gene>
<keyword evidence="3" id="KW-1185">Reference proteome</keyword>
<protein>
    <submittedName>
        <fullName evidence="2">Uncharacterized protein</fullName>
    </submittedName>
</protein>
<organism evidence="2 3">
    <name type="scientific">Popillia japonica</name>
    <name type="common">Japanese beetle</name>
    <dbReference type="NCBI Taxonomy" id="7064"/>
    <lineage>
        <taxon>Eukaryota</taxon>
        <taxon>Metazoa</taxon>
        <taxon>Ecdysozoa</taxon>
        <taxon>Arthropoda</taxon>
        <taxon>Hexapoda</taxon>
        <taxon>Insecta</taxon>
        <taxon>Pterygota</taxon>
        <taxon>Neoptera</taxon>
        <taxon>Endopterygota</taxon>
        <taxon>Coleoptera</taxon>
        <taxon>Polyphaga</taxon>
        <taxon>Scarabaeiformia</taxon>
        <taxon>Scarabaeidae</taxon>
        <taxon>Rutelinae</taxon>
        <taxon>Popillia</taxon>
    </lineage>
</organism>
<feature type="signal peptide" evidence="1">
    <location>
        <begin position="1"/>
        <end position="22"/>
    </location>
</feature>
<accession>A0AAW1JGL8</accession>
<dbReference type="EMBL" id="JASPKY010000397">
    <property type="protein sequence ID" value="KAK9702186.1"/>
    <property type="molecule type" value="Genomic_DNA"/>
</dbReference>
<feature type="chain" id="PRO_5043475073" evidence="1">
    <location>
        <begin position="23"/>
        <end position="98"/>
    </location>
</feature>
<comment type="caution">
    <text evidence="2">The sequence shown here is derived from an EMBL/GenBank/DDBJ whole genome shotgun (WGS) entry which is preliminary data.</text>
</comment>
<dbReference type="Proteomes" id="UP001458880">
    <property type="component" value="Unassembled WGS sequence"/>
</dbReference>
<evidence type="ECO:0000256" key="1">
    <source>
        <dbReference type="SAM" id="SignalP"/>
    </source>
</evidence>
<reference evidence="2 3" key="1">
    <citation type="journal article" date="2024" name="BMC Genomics">
        <title>De novo assembly and annotation of Popillia japonica's genome with initial clues to its potential as an invasive pest.</title>
        <authorList>
            <person name="Cucini C."/>
            <person name="Boschi S."/>
            <person name="Funari R."/>
            <person name="Cardaioli E."/>
            <person name="Iannotti N."/>
            <person name="Marturano G."/>
            <person name="Paoli F."/>
            <person name="Bruttini M."/>
            <person name="Carapelli A."/>
            <person name="Frati F."/>
            <person name="Nardi F."/>
        </authorList>
    </citation>
    <scope>NUCLEOTIDE SEQUENCE [LARGE SCALE GENOMIC DNA]</scope>
    <source>
        <strain evidence="2">DMR45628</strain>
    </source>
</reference>
<name>A0AAW1JGL8_POPJA</name>
<dbReference type="AlphaFoldDB" id="A0AAW1JGL8"/>
<proteinExistence type="predicted"/>
<keyword evidence="1" id="KW-0732">Signal</keyword>